<protein>
    <recommendedName>
        <fullName evidence="4">Alpha/beta hydrolase</fullName>
    </recommendedName>
</protein>
<evidence type="ECO:0000313" key="3">
    <source>
        <dbReference type="Proteomes" id="UP001242480"/>
    </source>
</evidence>
<keyword evidence="1" id="KW-0812">Transmembrane</keyword>
<feature type="transmembrane region" description="Helical" evidence="1">
    <location>
        <begin position="160"/>
        <end position="179"/>
    </location>
</feature>
<comment type="caution">
    <text evidence="2">The sequence shown here is derived from an EMBL/GenBank/DDBJ whole genome shotgun (WGS) entry which is preliminary data.</text>
</comment>
<name>A0ABU0J1H4_9HYPH</name>
<gene>
    <name evidence="2" type="ORF">QO011_000169</name>
</gene>
<evidence type="ECO:0008006" key="4">
    <source>
        <dbReference type="Google" id="ProtNLM"/>
    </source>
</evidence>
<evidence type="ECO:0000256" key="1">
    <source>
        <dbReference type="SAM" id="Phobius"/>
    </source>
</evidence>
<organism evidence="2 3">
    <name type="scientific">Labrys wisconsinensis</name>
    <dbReference type="NCBI Taxonomy" id="425677"/>
    <lineage>
        <taxon>Bacteria</taxon>
        <taxon>Pseudomonadati</taxon>
        <taxon>Pseudomonadota</taxon>
        <taxon>Alphaproteobacteria</taxon>
        <taxon>Hyphomicrobiales</taxon>
        <taxon>Xanthobacteraceae</taxon>
        <taxon>Labrys</taxon>
    </lineage>
</organism>
<feature type="transmembrane region" description="Helical" evidence="1">
    <location>
        <begin position="130"/>
        <end position="154"/>
    </location>
</feature>
<keyword evidence="1" id="KW-1133">Transmembrane helix</keyword>
<dbReference type="RefSeq" id="WP_307266473.1">
    <property type="nucleotide sequence ID" value="NZ_JAUSVX010000001.1"/>
</dbReference>
<sequence>MPEPTPPAPVRTRRVLYISGFDPAGPGRYHALYREQAARQDRHNGLGIAVGPRSTAVPDVVSWTVRAIAGGEPIAGEAVAITYDFLRYDNIMRRHWARGDAALLGQIAATAWRTLVNGQWLAVLRTSWPIGITITVPTVLALVLVLIAAVVPLLPVLFGAPWWAPALAYPPCIAGAWWLRRRVEARTHPFWIARITHFTALQALGRIPGLEERLDRFADLIAAAAADPGQDEVLVVGHSIGSQLAASAVARALPRLDAAALGRLSLLTLGQTLPLLGLHPAAAAFRAEVASLKACPGLTWIDFSAPPDPACFPLTDPGRAIGLPPSGAAARPKLVNPHFARLFDASRYADAKHDWHAMHFQYLMASDHKGDYDYFAITAGRLSLGDRFQALDSAENFDRFRLFKTWPVSPRLTRSHPRRNTMP</sequence>
<reference evidence="2 3" key="1">
    <citation type="submission" date="2023-07" db="EMBL/GenBank/DDBJ databases">
        <title>Genomic Encyclopedia of Type Strains, Phase IV (KMG-IV): sequencing the most valuable type-strain genomes for metagenomic binning, comparative biology and taxonomic classification.</title>
        <authorList>
            <person name="Goeker M."/>
        </authorList>
    </citation>
    <scope>NUCLEOTIDE SEQUENCE [LARGE SCALE GENOMIC DNA]</scope>
    <source>
        <strain evidence="2 3">DSM 19619</strain>
    </source>
</reference>
<evidence type="ECO:0000313" key="2">
    <source>
        <dbReference type="EMBL" id="MDQ0467174.1"/>
    </source>
</evidence>
<dbReference type="SUPFAM" id="SSF53474">
    <property type="entry name" value="alpha/beta-Hydrolases"/>
    <property type="match status" value="1"/>
</dbReference>
<keyword evidence="1" id="KW-0472">Membrane</keyword>
<dbReference type="EMBL" id="JAUSVX010000001">
    <property type="protein sequence ID" value="MDQ0467174.1"/>
    <property type="molecule type" value="Genomic_DNA"/>
</dbReference>
<keyword evidence="3" id="KW-1185">Reference proteome</keyword>
<accession>A0ABU0J1H4</accession>
<dbReference type="InterPro" id="IPR029058">
    <property type="entry name" value="AB_hydrolase_fold"/>
</dbReference>
<dbReference type="Gene3D" id="3.40.50.1820">
    <property type="entry name" value="alpha/beta hydrolase"/>
    <property type="match status" value="1"/>
</dbReference>
<dbReference type="Proteomes" id="UP001242480">
    <property type="component" value="Unassembled WGS sequence"/>
</dbReference>
<proteinExistence type="predicted"/>